<evidence type="ECO:0000313" key="2">
    <source>
        <dbReference type="Proteomes" id="UP000814128"/>
    </source>
</evidence>
<keyword evidence="1" id="KW-0687">Ribonucleoprotein</keyword>
<reference evidence="1" key="2">
    <citation type="journal article" date="2022" name="New Phytol.">
        <title>Evolutionary transition to the ectomycorrhizal habit in the genomes of a hyperdiverse lineage of mushroom-forming fungi.</title>
        <authorList>
            <person name="Looney B."/>
            <person name="Miyauchi S."/>
            <person name="Morin E."/>
            <person name="Drula E."/>
            <person name="Courty P.E."/>
            <person name="Kohler A."/>
            <person name="Kuo A."/>
            <person name="LaButti K."/>
            <person name="Pangilinan J."/>
            <person name="Lipzen A."/>
            <person name="Riley R."/>
            <person name="Andreopoulos W."/>
            <person name="He G."/>
            <person name="Johnson J."/>
            <person name="Nolan M."/>
            <person name="Tritt A."/>
            <person name="Barry K.W."/>
            <person name="Grigoriev I.V."/>
            <person name="Nagy L.G."/>
            <person name="Hibbett D."/>
            <person name="Henrissat B."/>
            <person name="Matheny P.B."/>
            <person name="Labbe J."/>
            <person name="Martin F.M."/>
        </authorList>
    </citation>
    <scope>NUCLEOTIDE SEQUENCE</scope>
    <source>
        <strain evidence="1">EC-137</strain>
    </source>
</reference>
<feature type="non-terminal residue" evidence="1">
    <location>
        <position position="1"/>
    </location>
</feature>
<organism evidence="1 2">
    <name type="scientific">Vararia minispora EC-137</name>
    <dbReference type="NCBI Taxonomy" id="1314806"/>
    <lineage>
        <taxon>Eukaryota</taxon>
        <taxon>Fungi</taxon>
        <taxon>Dikarya</taxon>
        <taxon>Basidiomycota</taxon>
        <taxon>Agaricomycotina</taxon>
        <taxon>Agaricomycetes</taxon>
        <taxon>Russulales</taxon>
        <taxon>Lachnocladiaceae</taxon>
        <taxon>Vararia</taxon>
    </lineage>
</organism>
<protein>
    <submittedName>
        <fullName evidence="1">Ribosomal protein S10 domain-containing protein</fullName>
    </submittedName>
</protein>
<gene>
    <name evidence="1" type="ORF">K488DRAFT_7421</name>
</gene>
<keyword evidence="1" id="KW-0689">Ribosomal protein</keyword>
<evidence type="ECO:0000313" key="1">
    <source>
        <dbReference type="EMBL" id="KAI0031081.1"/>
    </source>
</evidence>
<comment type="caution">
    <text evidence="1">The sequence shown here is derived from an EMBL/GenBank/DDBJ whole genome shotgun (WGS) entry which is preliminary data.</text>
</comment>
<dbReference type="EMBL" id="MU273593">
    <property type="protein sequence ID" value="KAI0031081.1"/>
    <property type="molecule type" value="Genomic_DNA"/>
</dbReference>
<reference evidence="1" key="1">
    <citation type="submission" date="2021-02" db="EMBL/GenBank/DDBJ databases">
        <authorList>
            <consortium name="DOE Joint Genome Institute"/>
            <person name="Ahrendt S."/>
            <person name="Looney B.P."/>
            <person name="Miyauchi S."/>
            <person name="Morin E."/>
            <person name="Drula E."/>
            <person name="Courty P.E."/>
            <person name="Chicoki N."/>
            <person name="Fauchery L."/>
            <person name="Kohler A."/>
            <person name="Kuo A."/>
            <person name="Labutti K."/>
            <person name="Pangilinan J."/>
            <person name="Lipzen A."/>
            <person name="Riley R."/>
            <person name="Andreopoulos W."/>
            <person name="He G."/>
            <person name="Johnson J."/>
            <person name="Barry K.W."/>
            <person name="Grigoriev I.V."/>
            <person name="Nagy L."/>
            <person name="Hibbett D."/>
            <person name="Henrissat B."/>
            <person name="Matheny P.B."/>
            <person name="Labbe J."/>
            <person name="Martin F."/>
        </authorList>
    </citation>
    <scope>NUCLEOTIDE SEQUENCE</scope>
    <source>
        <strain evidence="1">EC-137</strain>
    </source>
</reference>
<name>A0ACB8QHK9_9AGAM</name>
<sequence length="191" mass="21779">PLPAKPSPLKPVTHALPQEEERQWHSEIVHGRASLKAYRHPAPYRVPVLVLHFRSHFPELLDLYTHFVEHAAASLGVPITGTARLPTQRSLWTVIRGPFVHKKSQENFHRLVHKRAIRAFDTHPEVSNKFVMYLQRHAIEGVGMRVVSWQRVPVGVGRQLIENVASHLRLGEVPVAEQIQQLGQQIVAEEM</sequence>
<feature type="non-terminal residue" evidence="1">
    <location>
        <position position="191"/>
    </location>
</feature>
<dbReference type="Proteomes" id="UP000814128">
    <property type="component" value="Unassembled WGS sequence"/>
</dbReference>
<accession>A0ACB8QHK9</accession>
<proteinExistence type="predicted"/>
<keyword evidence="2" id="KW-1185">Reference proteome</keyword>